<dbReference type="InterPro" id="IPR026893">
    <property type="entry name" value="Tyr/Ser_Pase_IphP-type"/>
</dbReference>
<dbReference type="Proteomes" id="UP000263232">
    <property type="component" value="Chromosome"/>
</dbReference>
<evidence type="ECO:0000313" key="1">
    <source>
        <dbReference type="EMBL" id="AXY25666.1"/>
    </source>
</evidence>
<sequence length="62" mass="7380">MVDGSPLWEVYPLSVLKSNPENMRITYEYLLKEYSSFEEYFIQRLGFTKVEVDELKQRLIGS</sequence>
<keyword evidence="2" id="KW-1185">Reference proteome</keyword>
<dbReference type="SUPFAM" id="SSF52799">
    <property type="entry name" value="(Phosphotyrosine protein) phosphatases II"/>
    <property type="match status" value="1"/>
</dbReference>
<dbReference type="GO" id="GO:0004721">
    <property type="term" value="F:phosphoprotein phosphatase activity"/>
    <property type="evidence" value="ECO:0007669"/>
    <property type="project" value="InterPro"/>
</dbReference>
<gene>
    <name evidence="1" type="ORF">CL176_06445</name>
</gene>
<dbReference type="AlphaFoldDB" id="A0A347WKQ9"/>
<protein>
    <submittedName>
        <fullName evidence="1">Uncharacterized protein</fullName>
    </submittedName>
</protein>
<dbReference type="InterPro" id="IPR029021">
    <property type="entry name" value="Prot-tyrosine_phosphatase-like"/>
</dbReference>
<dbReference type="KEGG" id="abae:CL176_06445"/>
<reference evidence="1 2" key="1">
    <citation type="submission" date="2017-09" db="EMBL/GenBank/DDBJ databases">
        <title>Complete genome sequence of Oxytococcus suis strain ZY16052.</title>
        <authorList>
            <person name="Li F."/>
        </authorList>
    </citation>
    <scope>NUCLEOTIDE SEQUENCE [LARGE SCALE GENOMIC DNA]</scope>
    <source>
        <strain evidence="1 2">ZY16052</strain>
    </source>
</reference>
<dbReference type="EMBL" id="CP023434">
    <property type="protein sequence ID" value="AXY25666.1"/>
    <property type="molecule type" value="Genomic_DNA"/>
</dbReference>
<name>A0A347WKQ9_9LACT</name>
<dbReference type="Pfam" id="PF13350">
    <property type="entry name" value="Y_phosphatase3"/>
    <property type="match status" value="1"/>
</dbReference>
<evidence type="ECO:0000313" key="2">
    <source>
        <dbReference type="Proteomes" id="UP000263232"/>
    </source>
</evidence>
<organism evidence="1 2">
    <name type="scientific">Suicoccus acidiformans</name>
    <dbReference type="NCBI Taxonomy" id="2036206"/>
    <lineage>
        <taxon>Bacteria</taxon>
        <taxon>Bacillati</taxon>
        <taxon>Bacillota</taxon>
        <taxon>Bacilli</taxon>
        <taxon>Lactobacillales</taxon>
        <taxon>Aerococcaceae</taxon>
        <taxon>Suicoccus</taxon>
    </lineage>
</organism>
<accession>A0A347WKQ9</accession>
<dbReference type="Gene3D" id="3.90.190.10">
    <property type="entry name" value="Protein tyrosine phosphatase superfamily"/>
    <property type="match status" value="1"/>
</dbReference>
<proteinExistence type="predicted"/>